<dbReference type="InterPro" id="IPR001611">
    <property type="entry name" value="Leu-rich_rpt"/>
</dbReference>
<evidence type="ECO:0000259" key="24">
    <source>
        <dbReference type="PROSITE" id="PS50011"/>
    </source>
</evidence>
<organism evidence="25 26">
    <name type="scientific">Actinidia chinensis var. chinensis</name>
    <name type="common">Chinese soft-hair kiwi</name>
    <dbReference type="NCBI Taxonomy" id="1590841"/>
    <lineage>
        <taxon>Eukaryota</taxon>
        <taxon>Viridiplantae</taxon>
        <taxon>Streptophyta</taxon>
        <taxon>Embryophyta</taxon>
        <taxon>Tracheophyta</taxon>
        <taxon>Spermatophyta</taxon>
        <taxon>Magnoliopsida</taxon>
        <taxon>eudicotyledons</taxon>
        <taxon>Gunneridae</taxon>
        <taxon>Pentapetalae</taxon>
        <taxon>asterids</taxon>
        <taxon>Ericales</taxon>
        <taxon>Actinidiaceae</taxon>
        <taxon>Actinidia</taxon>
    </lineage>
</organism>
<keyword evidence="19" id="KW-0325">Glycoprotein</keyword>
<comment type="subcellular location">
    <subcellularLocation>
        <location evidence="1">Cell membrane</location>
        <topology evidence="1">Single-pass membrane protein</topology>
    </subcellularLocation>
    <subcellularLocation>
        <location evidence="2">Membrane</location>
        <topology evidence="2">Single-pass type I membrane protein</topology>
    </subcellularLocation>
</comment>
<dbReference type="Gene3D" id="3.80.10.10">
    <property type="entry name" value="Ribonuclease Inhibitor"/>
    <property type="match status" value="3"/>
</dbReference>
<evidence type="ECO:0000256" key="8">
    <source>
        <dbReference type="ARBA" id="ARBA00022614"/>
    </source>
</evidence>
<evidence type="ECO:0000313" key="26">
    <source>
        <dbReference type="Proteomes" id="UP000241394"/>
    </source>
</evidence>
<keyword evidence="17 23" id="KW-0472">Membrane</keyword>
<keyword evidence="10 23" id="KW-0812">Transmembrane</keyword>
<comment type="similarity">
    <text evidence="3">Belongs to the protein kinase superfamily. Ser/Thr protein kinase family.</text>
</comment>
<dbReference type="PROSITE" id="PS00108">
    <property type="entry name" value="PROTEIN_KINASE_ST"/>
    <property type="match status" value="1"/>
</dbReference>
<dbReference type="InterPro" id="IPR032675">
    <property type="entry name" value="LRR_dom_sf"/>
</dbReference>
<keyword evidence="7" id="KW-0597">Phosphoprotein</keyword>
<keyword evidence="14 25" id="KW-0418">Kinase</keyword>
<dbReference type="GO" id="GO:0051707">
    <property type="term" value="P:response to other organism"/>
    <property type="evidence" value="ECO:0007669"/>
    <property type="project" value="UniProtKB-ARBA"/>
</dbReference>
<comment type="catalytic activity">
    <reaction evidence="20">
        <text>L-threonyl-[protein] + ATP = O-phospho-L-threonyl-[protein] + ADP + H(+)</text>
        <dbReference type="Rhea" id="RHEA:46608"/>
        <dbReference type="Rhea" id="RHEA-COMP:11060"/>
        <dbReference type="Rhea" id="RHEA-COMP:11605"/>
        <dbReference type="ChEBI" id="CHEBI:15378"/>
        <dbReference type="ChEBI" id="CHEBI:30013"/>
        <dbReference type="ChEBI" id="CHEBI:30616"/>
        <dbReference type="ChEBI" id="CHEBI:61977"/>
        <dbReference type="ChEBI" id="CHEBI:456216"/>
        <dbReference type="EC" id="2.7.11.1"/>
    </reaction>
</comment>
<evidence type="ECO:0000256" key="17">
    <source>
        <dbReference type="ARBA" id="ARBA00023136"/>
    </source>
</evidence>
<dbReference type="InterPro" id="IPR003591">
    <property type="entry name" value="Leu-rich_rpt_typical-subtyp"/>
</dbReference>
<protein>
    <recommendedName>
        <fullName evidence="4">non-specific serine/threonine protein kinase</fullName>
        <ecNumber evidence="4">2.7.11.1</ecNumber>
    </recommendedName>
</protein>
<dbReference type="PANTHER" id="PTHR27008:SF494">
    <property type="entry name" value="PROTEIN KINASE DOMAIN-CONTAINING PROTEIN"/>
    <property type="match status" value="1"/>
</dbReference>
<dbReference type="EMBL" id="NKQK01000028">
    <property type="protein sequence ID" value="PSR86162.1"/>
    <property type="molecule type" value="Genomic_DNA"/>
</dbReference>
<dbReference type="Pfam" id="PF13855">
    <property type="entry name" value="LRR_8"/>
    <property type="match status" value="1"/>
</dbReference>
<evidence type="ECO:0000256" key="5">
    <source>
        <dbReference type="ARBA" id="ARBA00022475"/>
    </source>
</evidence>
<evidence type="ECO:0000256" key="20">
    <source>
        <dbReference type="ARBA" id="ARBA00047899"/>
    </source>
</evidence>
<dbReference type="InterPro" id="IPR008271">
    <property type="entry name" value="Ser/Thr_kinase_AS"/>
</dbReference>
<evidence type="ECO:0000256" key="1">
    <source>
        <dbReference type="ARBA" id="ARBA00004162"/>
    </source>
</evidence>
<dbReference type="SUPFAM" id="SSF52058">
    <property type="entry name" value="L domain-like"/>
    <property type="match status" value="1"/>
</dbReference>
<dbReference type="InterPro" id="IPR013210">
    <property type="entry name" value="LRR_N_plant-typ"/>
</dbReference>
<dbReference type="FunFam" id="3.80.10.10:FF:000288">
    <property type="entry name" value="LRR receptor-like serine/threonine-protein kinase EFR"/>
    <property type="match status" value="1"/>
</dbReference>
<dbReference type="EC" id="2.7.11.1" evidence="4"/>
<dbReference type="PRINTS" id="PR00019">
    <property type="entry name" value="LEURICHRPT"/>
</dbReference>
<keyword evidence="6" id="KW-0723">Serine/threonine-protein kinase</keyword>
<comment type="catalytic activity">
    <reaction evidence="21">
        <text>L-seryl-[protein] + ATP = O-phospho-L-seryl-[protein] + ADP + H(+)</text>
        <dbReference type="Rhea" id="RHEA:17989"/>
        <dbReference type="Rhea" id="RHEA-COMP:9863"/>
        <dbReference type="Rhea" id="RHEA-COMP:11604"/>
        <dbReference type="ChEBI" id="CHEBI:15378"/>
        <dbReference type="ChEBI" id="CHEBI:29999"/>
        <dbReference type="ChEBI" id="CHEBI:30616"/>
        <dbReference type="ChEBI" id="CHEBI:83421"/>
        <dbReference type="ChEBI" id="CHEBI:456216"/>
        <dbReference type="EC" id="2.7.11.1"/>
    </reaction>
</comment>
<feature type="transmembrane region" description="Helical" evidence="23">
    <location>
        <begin position="659"/>
        <end position="682"/>
    </location>
</feature>
<dbReference type="OMA" id="VYLHTYC"/>
<dbReference type="AlphaFoldDB" id="A0A2R6P698"/>
<sequence>MELLLPTLVLFYSLTFHVVLVLFLNLSIPKYTSAAVLGNETDKFALLEFKSQLTEDPLGSLASWNGSIPFCLWPGVTCGPKHQRVTGLDLKRKRLTGNISPSTGNLSFLQYLDLSDNSFHGGIPRELGQLFRLKNLNLSYNFLGGEIPGDLSRCSNLVNLVLDHNHLVHLIPPELGSLSYLKKLYLKNNNLTGTIPASIGNLTFLQELYLSYNNLEGEVPNAISQLRNLRLLGWSVNSLSGVFPTSLYNLSSLQLLALSFNNFVGILRPNIGLAFPNIQKLYLAENQFVGLIPASLANASYLLQLDVPTNNFTGGVPTSFGNLQNIWWFNFQFNFLGSGGLHDDLSFITSLTNCSMLKILEFSWNNLGGMLPTSITNLSTQLTRLGFAGNGISGTLPTDIANLVNLNTLITAVNLLTGDIPASIGELSNLKYLELSRNQFTGELPPHFGNITRLLELYVFSNRLEGGIPSSLGNFVDLICLDISQNKFSDTIPKQFMSFHSISVLLNLSYNSLTGPLPAEVGNLTYLTVLDVSNNNLSGEVPANLGNCLSLEQLYMQGNFFRGSIQFLDGLKNIQYLDLSNNNLSGQIPDFFSNFSLLYLNLSYNNLEGEVPVDGVFGNASSIDVSGNSNLCGGIHDLHLQPCPVRKLAEHKKRFDFKLILVIASIASCLTLFFSLLALYWMKKVRNKPLFKSSFGHFYPKISYEEILDLTGGFSSHNLIGSGSFGTVYKGTLSPGDTVVAVKVLNLQKQGASKSFITECQALRNIRHRNLVKILTVCSSMDFERNDFKALVYQFMPKGSLEEWLHLKDEHLLQRSLNALQRINIAIDVASALHYLHDLCQTPVAHCDLKPSNVLLDDDMTAHVSDFGLAKLLSKFSEEANLKQFGSLGIKGTIGYAPPEYGMGSKVSTRGDVYSYGILLLEMFTGRRPTDEQFKDNFNLHNFVKLALPDQAMEIVDKSALCNKGVGKFVDGAECCIDCGIDQTKSLVSVLRLGVICSAESPFDRMSMGQVCTELLSIRDKFIGIEDHEEHIDSLDLECFQ</sequence>
<evidence type="ECO:0000256" key="19">
    <source>
        <dbReference type="ARBA" id="ARBA00023180"/>
    </source>
</evidence>
<dbReference type="SMART" id="SM00220">
    <property type="entry name" value="S_TKc"/>
    <property type="match status" value="1"/>
</dbReference>
<dbReference type="InParanoid" id="A0A2R6P698"/>
<dbReference type="FunFam" id="1.10.510.10:FF:000358">
    <property type="entry name" value="Putative leucine-rich repeat receptor-like serine/threonine-protein kinase"/>
    <property type="match status" value="1"/>
</dbReference>
<dbReference type="GO" id="GO:0004674">
    <property type="term" value="F:protein serine/threonine kinase activity"/>
    <property type="evidence" value="ECO:0007669"/>
    <property type="project" value="UniProtKB-KW"/>
</dbReference>
<evidence type="ECO:0000256" key="7">
    <source>
        <dbReference type="ARBA" id="ARBA00022553"/>
    </source>
</evidence>
<evidence type="ECO:0000256" key="13">
    <source>
        <dbReference type="ARBA" id="ARBA00022741"/>
    </source>
</evidence>
<evidence type="ECO:0000256" key="23">
    <source>
        <dbReference type="SAM" id="Phobius"/>
    </source>
</evidence>
<accession>A0A2R6P698</accession>
<dbReference type="STRING" id="1590841.A0A2R6P698"/>
<dbReference type="FunFam" id="3.80.10.10:FF:000095">
    <property type="entry name" value="LRR receptor-like serine/threonine-protein kinase GSO1"/>
    <property type="match status" value="1"/>
</dbReference>
<dbReference type="PANTHER" id="PTHR27008">
    <property type="entry name" value="OS04G0122200 PROTEIN"/>
    <property type="match status" value="1"/>
</dbReference>
<keyword evidence="26" id="KW-1185">Reference proteome</keyword>
<dbReference type="InterPro" id="IPR000719">
    <property type="entry name" value="Prot_kinase_dom"/>
</dbReference>
<dbReference type="Pfam" id="PF00069">
    <property type="entry name" value="Pkinase"/>
    <property type="match status" value="1"/>
</dbReference>
<name>A0A2R6P698_ACTCC</name>
<reference evidence="26" key="2">
    <citation type="journal article" date="2018" name="BMC Genomics">
        <title>A manually annotated Actinidia chinensis var. chinensis (kiwifruit) genome highlights the challenges associated with draft genomes and gene prediction in plants.</title>
        <authorList>
            <person name="Pilkington S.M."/>
            <person name="Crowhurst R."/>
            <person name="Hilario E."/>
            <person name="Nardozza S."/>
            <person name="Fraser L."/>
            <person name="Peng Y."/>
            <person name="Gunaseelan K."/>
            <person name="Simpson R."/>
            <person name="Tahir J."/>
            <person name="Deroles S.C."/>
            <person name="Templeton K."/>
            <person name="Luo Z."/>
            <person name="Davy M."/>
            <person name="Cheng C."/>
            <person name="McNeilage M."/>
            <person name="Scaglione D."/>
            <person name="Liu Y."/>
            <person name="Zhang Q."/>
            <person name="Datson P."/>
            <person name="De Silva N."/>
            <person name="Gardiner S.E."/>
            <person name="Bassett H."/>
            <person name="Chagne D."/>
            <person name="McCallum J."/>
            <person name="Dzierzon H."/>
            <person name="Deng C."/>
            <person name="Wang Y.Y."/>
            <person name="Barron L."/>
            <person name="Manako K."/>
            <person name="Bowen J."/>
            <person name="Foster T.M."/>
            <person name="Erridge Z.A."/>
            <person name="Tiffin H."/>
            <person name="Waite C.N."/>
            <person name="Davies K.M."/>
            <person name="Grierson E.P."/>
            <person name="Laing W.A."/>
            <person name="Kirk R."/>
            <person name="Chen X."/>
            <person name="Wood M."/>
            <person name="Montefiori M."/>
            <person name="Brummell D.A."/>
            <person name="Schwinn K.E."/>
            <person name="Catanach A."/>
            <person name="Fullerton C."/>
            <person name="Li D."/>
            <person name="Meiyalaghan S."/>
            <person name="Nieuwenhuizen N."/>
            <person name="Read N."/>
            <person name="Prakash R."/>
            <person name="Hunter D."/>
            <person name="Zhang H."/>
            <person name="McKenzie M."/>
            <person name="Knabel M."/>
            <person name="Harris A."/>
            <person name="Allan A.C."/>
            <person name="Gleave A."/>
            <person name="Chen A."/>
            <person name="Janssen B.J."/>
            <person name="Plunkett B."/>
            <person name="Ampomah-Dwamena C."/>
            <person name="Voogd C."/>
            <person name="Leif D."/>
            <person name="Lafferty D."/>
            <person name="Souleyre E.J.F."/>
            <person name="Varkonyi-Gasic E."/>
            <person name="Gambi F."/>
            <person name="Hanley J."/>
            <person name="Yao J.L."/>
            <person name="Cheung J."/>
            <person name="David K.M."/>
            <person name="Warren B."/>
            <person name="Marsh K."/>
            <person name="Snowden K.C."/>
            <person name="Lin-Wang K."/>
            <person name="Brian L."/>
            <person name="Martinez-Sanchez M."/>
            <person name="Wang M."/>
            <person name="Ileperuma N."/>
            <person name="Macnee N."/>
            <person name="Campin R."/>
            <person name="McAtee P."/>
            <person name="Drummond R.S.M."/>
            <person name="Espley R.V."/>
            <person name="Ireland H.S."/>
            <person name="Wu R."/>
            <person name="Atkinson R.G."/>
            <person name="Karunairetnam S."/>
            <person name="Bulley S."/>
            <person name="Chunkath S."/>
            <person name="Hanley Z."/>
            <person name="Storey R."/>
            <person name="Thrimawithana A.H."/>
            <person name="Thomson S."/>
            <person name="David C."/>
            <person name="Testolin R."/>
            <person name="Huang H."/>
            <person name="Hellens R.P."/>
            <person name="Schaffer R.J."/>
        </authorList>
    </citation>
    <scope>NUCLEOTIDE SEQUENCE [LARGE SCALE GENOMIC DNA]</scope>
    <source>
        <strain evidence="26">cv. Red5</strain>
    </source>
</reference>
<evidence type="ECO:0000256" key="18">
    <source>
        <dbReference type="ARBA" id="ARBA00023170"/>
    </source>
</evidence>
<evidence type="ECO:0000256" key="10">
    <source>
        <dbReference type="ARBA" id="ARBA00022692"/>
    </source>
</evidence>
<dbReference type="OrthoDB" id="676979at2759"/>
<proteinExistence type="inferred from homology"/>
<evidence type="ECO:0000256" key="3">
    <source>
        <dbReference type="ARBA" id="ARBA00008684"/>
    </source>
</evidence>
<feature type="binding site" evidence="22">
    <location>
        <position position="743"/>
    </location>
    <ligand>
        <name>ATP</name>
        <dbReference type="ChEBI" id="CHEBI:30616"/>
    </ligand>
</feature>
<keyword evidence="18 25" id="KW-0675">Receptor</keyword>
<dbReference type="InterPro" id="IPR051809">
    <property type="entry name" value="Plant_receptor-like_S/T_kinase"/>
</dbReference>
<dbReference type="InterPro" id="IPR011009">
    <property type="entry name" value="Kinase-like_dom_sf"/>
</dbReference>
<keyword evidence="12" id="KW-0677">Repeat</keyword>
<dbReference type="GO" id="GO:0005524">
    <property type="term" value="F:ATP binding"/>
    <property type="evidence" value="ECO:0007669"/>
    <property type="project" value="UniProtKB-UniRule"/>
</dbReference>
<evidence type="ECO:0000256" key="21">
    <source>
        <dbReference type="ARBA" id="ARBA00048679"/>
    </source>
</evidence>
<dbReference type="SUPFAM" id="SSF56112">
    <property type="entry name" value="Protein kinase-like (PK-like)"/>
    <property type="match status" value="1"/>
</dbReference>
<evidence type="ECO:0000256" key="4">
    <source>
        <dbReference type="ARBA" id="ARBA00012513"/>
    </source>
</evidence>
<gene>
    <name evidence="25" type="ORF">CEY00_Acc31800</name>
</gene>
<keyword evidence="11" id="KW-0732">Signal</keyword>
<dbReference type="GO" id="GO:0005886">
    <property type="term" value="C:plasma membrane"/>
    <property type="evidence" value="ECO:0007669"/>
    <property type="project" value="UniProtKB-SubCell"/>
</dbReference>
<dbReference type="Gene3D" id="1.10.510.10">
    <property type="entry name" value="Transferase(Phosphotransferase) domain 1"/>
    <property type="match status" value="1"/>
</dbReference>
<dbReference type="SMART" id="SM00369">
    <property type="entry name" value="LRR_TYP"/>
    <property type="match status" value="7"/>
</dbReference>
<keyword evidence="5" id="KW-1003">Cell membrane</keyword>
<evidence type="ECO:0000256" key="14">
    <source>
        <dbReference type="ARBA" id="ARBA00022777"/>
    </source>
</evidence>
<dbReference type="GO" id="GO:0006952">
    <property type="term" value="P:defense response"/>
    <property type="evidence" value="ECO:0007669"/>
    <property type="project" value="UniProtKB-ARBA"/>
</dbReference>
<dbReference type="Pfam" id="PF08263">
    <property type="entry name" value="LRRNT_2"/>
    <property type="match status" value="1"/>
</dbReference>
<dbReference type="FunFam" id="3.30.200.20:FF:000432">
    <property type="entry name" value="LRR receptor-like serine/threonine-protein kinase EFR"/>
    <property type="match status" value="1"/>
</dbReference>
<evidence type="ECO:0000256" key="15">
    <source>
        <dbReference type="ARBA" id="ARBA00022840"/>
    </source>
</evidence>
<dbReference type="PROSITE" id="PS00107">
    <property type="entry name" value="PROTEIN_KINASE_ATP"/>
    <property type="match status" value="1"/>
</dbReference>
<evidence type="ECO:0000256" key="6">
    <source>
        <dbReference type="ARBA" id="ARBA00022527"/>
    </source>
</evidence>
<dbReference type="CDD" id="cd14066">
    <property type="entry name" value="STKc_IRAK"/>
    <property type="match status" value="1"/>
</dbReference>
<evidence type="ECO:0000256" key="11">
    <source>
        <dbReference type="ARBA" id="ARBA00022729"/>
    </source>
</evidence>
<dbReference type="PROSITE" id="PS50011">
    <property type="entry name" value="PROTEIN_KINASE_DOM"/>
    <property type="match status" value="1"/>
</dbReference>
<keyword evidence="15 22" id="KW-0067">ATP-binding</keyword>
<keyword evidence="9" id="KW-0808">Transferase</keyword>
<reference evidence="25 26" key="1">
    <citation type="submission" date="2017-07" db="EMBL/GenBank/DDBJ databases">
        <title>An improved, manually edited Actinidia chinensis var. chinensis (kiwifruit) genome highlights the challenges associated with draft genomes and gene prediction in plants.</title>
        <authorList>
            <person name="Pilkington S."/>
            <person name="Crowhurst R."/>
            <person name="Hilario E."/>
            <person name="Nardozza S."/>
            <person name="Fraser L."/>
            <person name="Peng Y."/>
            <person name="Gunaseelan K."/>
            <person name="Simpson R."/>
            <person name="Tahir J."/>
            <person name="Deroles S."/>
            <person name="Templeton K."/>
            <person name="Luo Z."/>
            <person name="Davy M."/>
            <person name="Cheng C."/>
            <person name="Mcneilage M."/>
            <person name="Scaglione D."/>
            <person name="Liu Y."/>
            <person name="Zhang Q."/>
            <person name="Datson P."/>
            <person name="De Silva N."/>
            <person name="Gardiner S."/>
            <person name="Bassett H."/>
            <person name="Chagne D."/>
            <person name="Mccallum J."/>
            <person name="Dzierzon H."/>
            <person name="Deng C."/>
            <person name="Wang Y.-Y."/>
            <person name="Barron N."/>
            <person name="Manako K."/>
            <person name="Bowen J."/>
            <person name="Foster T."/>
            <person name="Erridge Z."/>
            <person name="Tiffin H."/>
            <person name="Waite C."/>
            <person name="Davies K."/>
            <person name="Grierson E."/>
            <person name="Laing W."/>
            <person name="Kirk R."/>
            <person name="Chen X."/>
            <person name="Wood M."/>
            <person name="Montefiori M."/>
            <person name="Brummell D."/>
            <person name="Schwinn K."/>
            <person name="Catanach A."/>
            <person name="Fullerton C."/>
            <person name="Li D."/>
            <person name="Meiyalaghan S."/>
            <person name="Nieuwenhuizen N."/>
            <person name="Read N."/>
            <person name="Prakash R."/>
            <person name="Hunter D."/>
            <person name="Zhang H."/>
            <person name="Mckenzie M."/>
            <person name="Knabel M."/>
            <person name="Harris A."/>
            <person name="Allan A."/>
            <person name="Chen A."/>
            <person name="Janssen B."/>
            <person name="Plunkett B."/>
            <person name="Dwamena C."/>
            <person name="Voogd C."/>
            <person name="Leif D."/>
            <person name="Lafferty D."/>
            <person name="Souleyre E."/>
            <person name="Varkonyi-Gasic E."/>
            <person name="Gambi F."/>
            <person name="Hanley J."/>
            <person name="Yao J.-L."/>
            <person name="Cheung J."/>
            <person name="David K."/>
            <person name="Warren B."/>
            <person name="Marsh K."/>
            <person name="Snowden K."/>
            <person name="Lin-Wang K."/>
            <person name="Brian L."/>
            <person name="Martinez-Sanchez M."/>
            <person name="Wang M."/>
            <person name="Ileperuma N."/>
            <person name="Macnee N."/>
            <person name="Campin R."/>
            <person name="Mcatee P."/>
            <person name="Drummond R."/>
            <person name="Espley R."/>
            <person name="Ireland H."/>
            <person name="Wu R."/>
            <person name="Atkinson R."/>
            <person name="Karunairetnam S."/>
            <person name="Bulley S."/>
            <person name="Chunkath S."/>
            <person name="Hanley Z."/>
            <person name="Storey R."/>
            <person name="Thrimawithana A."/>
            <person name="Thomson S."/>
            <person name="David C."/>
            <person name="Testolin R."/>
        </authorList>
    </citation>
    <scope>NUCLEOTIDE SEQUENCE [LARGE SCALE GENOMIC DNA]</scope>
    <source>
        <strain evidence="26">cv. Red5</strain>
        <tissue evidence="25">Young leaf</tissue>
    </source>
</reference>
<keyword evidence="8" id="KW-0433">Leucine-rich repeat</keyword>
<evidence type="ECO:0000256" key="9">
    <source>
        <dbReference type="ARBA" id="ARBA00022679"/>
    </source>
</evidence>
<comment type="caution">
    <text evidence="25">The sequence shown here is derived from an EMBL/GenBank/DDBJ whole genome shotgun (WGS) entry which is preliminary data.</text>
</comment>
<keyword evidence="16 23" id="KW-1133">Transmembrane helix</keyword>
<evidence type="ECO:0000256" key="12">
    <source>
        <dbReference type="ARBA" id="ARBA00022737"/>
    </source>
</evidence>
<dbReference type="Proteomes" id="UP000241394">
    <property type="component" value="Chromosome LG28"/>
</dbReference>
<keyword evidence="13 22" id="KW-0547">Nucleotide-binding</keyword>
<dbReference type="SUPFAM" id="SSF52047">
    <property type="entry name" value="RNI-like"/>
    <property type="match status" value="1"/>
</dbReference>
<feature type="domain" description="Protein kinase" evidence="24">
    <location>
        <begin position="714"/>
        <end position="1023"/>
    </location>
</feature>
<evidence type="ECO:0000256" key="16">
    <source>
        <dbReference type="ARBA" id="ARBA00022989"/>
    </source>
</evidence>
<dbReference type="Gene3D" id="3.30.200.20">
    <property type="entry name" value="Phosphorylase Kinase, domain 1"/>
    <property type="match status" value="1"/>
</dbReference>
<evidence type="ECO:0000313" key="25">
    <source>
        <dbReference type="EMBL" id="PSR86162.1"/>
    </source>
</evidence>
<evidence type="ECO:0000256" key="2">
    <source>
        <dbReference type="ARBA" id="ARBA00004479"/>
    </source>
</evidence>
<dbReference type="Pfam" id="PF00560">
    <property type="entry name" value="LRR_1"/>
    <property type="match status" value="6"/>
</dbReference>
<evidence type="ECO:0000256" key="22">
    <source>
        <dbReference type="PROSITE-ProRule" id="PRU10141"/>
    </source>
</evidence>
<dbReference type="InterPro" id="IPR017441">
    <property type="entry name" value="Protein_kinase_ATP_BS"/>
</dbReference>
<dbReference type="Gramene" id="PSR86162">
    <property type="protein sequence ID" value="PSR86162"/>
    <property type="gene ID" value="CEY00_Acc31800"/>
</dbReference>